<evidence type="ECO:0008006" key="3">
    <source>
        <dbReference type="Google" id="ProtNLM"/>
    </source>
</evidence>
<dbReference type="Proteomes" id="UP001162131">
    <property type="component" value="Unassembled WGS sequence"/>
</dbReference>
<accession>A0AAU9IMD5</accession>
<proteinExistence type="predicted"/>
<sequence length="85" mass="9899">MELFPEELTNAFEFKDHLNFGGYGTIYRAMKRSNRKMYAIKAVARASTGSSWKDIGAELQVLSWVNPYKLRLDSFFVKDETFFMS</sequence>
<name>A0AAU9IMD5_9CILI</name>
<dbReference type="EMBL" id="CAJZBQ010000005">
    <property type="protein sequence ID" value="CAG9312344.1"/>
    <property type="molecule type" value="Genomic_DNA"/>
</dbReference>
<keyword evidence="2" id="KW-1185">Reference proteome</keyword>
<evidence type="ECO:0000313" key="1">
    <source>
        <dbReference type="EMBL" id="CAG9312344.1"/>
    </source>
</evidence>
<protein>
    <recommendedName>
        <fullName evidence="3">Protein kinase domain-containing protein</fullName>
    </recommendedName>
</protein>
<gene>
    <name evidence="1" type="ORF">BSTOLATCC_MIC5586</name>
</gene>
<dbReference type="AlphaFoldDB" id="A0AAU9IMD5"/>
<evidence type="ECO:0000313" key="2">
    <source>
        <dbReference type="Proteomes" id="UP001162131"/>
    </source>
</evidence>
<reference evidence="1" key="1">
    <citation type="submission" date="2021-09" db="EMBL/GenBank/DDBJ databases">
        <authorList>
            <consortium name="AG Swart"/>
            <person name="Singh M."/>
            <person name="Singh A."/>
            <person name="Seah K."/>
            <person name="Emmerich C."/>
        </authorList>
    </citation>
    <scope>NUCLEOTIDE SEQUENCE</scope>
    <source>
        <strain evidence="1">ATCC30299</strain>
    </source>
</reference>
<dbReference type="Gene3D" id="3.30.200.20">
    <property type="entry name" value="Phosphorylase Kinase, domain 1"/>
    <property type="match status" value="1"/>
</dbReference>
<dbReference type="InterPro" id="IPR011009">
    <property type="entry name" value="Kinase-like_dom_sf"/>
</dbReference>
<organism evidence="1 2">
    <name type="scientific">Blepharisma stoltei</name>
    <dbReference type="NCBI Taxonomy" id="1481888"/>
    <lineage>
        <taxon>Eukaryota</taxon>
        <taxon>Sar</taxon>
        <taxon>Alveolata</taxon>
        <taxon>Ciliophora</taxon>
        <taxon>Postciliodesmatophora</taxon>
        <taxon>Heterotrichea</taxon>
        <taxon>Heterotrichida</taxon>
        <taxon>Blepharismidae</taxon>
        <taxon>Blepharisma</taxon>
    </lineage>
</organism>
<comment type="caution">
    <text evidence="1">The sequence shown here is derived from an EMBL/GenBank/DDBJ whole genome shotgun (WGS) entry which is preliminary data.</text>
</comment>
<dbReference type="SUPFAM" id="SSF56112">
    <property type="entry name" value="Protein kinase-like (PK-like)"/>
    <property type="match status" value="1"/>
</dbReference>